<dbReference type="PROSITE" id="PS50903">
    <property type="entry name" value="RUBREDOXIN_LIKE"/>
    <property type="match status" value="1"/>
</dbReference>
<dbReference type="Gene3D" id="2.20.28.10">
    <property type="match status" value="1"/>
</dbReference>
<gene>
    <name evidence="9" type="ORF">GMST_22990</name>
</gene>
<dbReference type="RefSeq" id="WP_183354796.1">
    <property type="nucleotide sequence ID" value="NZ_BLXX01000006.1"/>
</dbReference>
<evidence type="ECO:0000313" key="10">
    <source>
        <dbReference type="Proteomes" id="UP000556026"/>
    </source>
</evidence>
<name>A0A6V8MJ50_9BACT</name>
<feature type="binding site" evidence="7">
    <location>
        <position position="9"/>
    </location>
    <ligand>
        <name>Fe cation</name>
        <dbReference type="ChEBI" id="CHEBI:24875"/>
    </ligand>
</feature>
<dbReference type="PRINTS" id="PR00163">
    <property type="entry name" value="RUBREDOXIN"/>
</dbReference>
<dbReference type="CDD" id="cd00730">
    <property type="entry name" value="rubredoxin"/>
    <property type="match status" value="1"/>
</dbReference>
<comment type="cofactor">
    <cofactor evidence="6 7">
        <name>Fe(3+)</name>
        <dbReference type="ChEBI" id="CHEBI:29034"/>
    </cofactor>
    <text evidence="6 7">Binds 1 Fe(3+) ion per subunit.</text>
</comment>
<dbReference type="EMBL" id="BLXX01000006">
    <property type="protein sequence ID" value="GFO59974.1"/>
    <property type="molecule type" value="Genomic_DNA"/>
</dbReference>
<dbReference type="PANTHER" id="PTHR47627">
    <property type="entry name" value="RUBREDOXIN"/>
    <property type="match status" value="1"/>
</dbReference>
<keyword evidence="2 6" id="KW-0813">Transport</keyword>
<dbReference type="AlphaFoldDB" id="A0A6V8MJ50"/>
<proteinExistence type="inferred from homology"/>
<comment type="caution">
    <text evidence="9">The sequence shown here is derived from an EMBL/GenBank/DDBJ whole genome shotgun (WGS) entry which is preliminary data.</text>
</comment>
<evidence type="ECO:0000259" key="8">
    <source>
        <dbReference type="PROSITE" id="PS50903"/>
    </source>
</evidence>
<feature type="binding site" evidence="7">
    <location>
        <position position="6"/>
    </location>
    <ligand>
        <name>Fe cation</name>
        <dbReference type="ChEBI" id="CHEBI:24875"/>
    </ligand>
</feature>
<evidence type="ECO:0000313" key="9">
    <source>
        <dbReference type="EMBL" id="GFO59974.1"/>
    </source>
</evidence>
<evidence type="ECO:0000256" key="4">
    <source>
        <dbReference type="ARBA" id="ARBA00022982"/>
    </source>
</evidence>
<evidence type="ECO:0000256" key="5">
    <source>
        <dbReference type="ARBA" id="ARBA00023004"/>
    </source>
</evidence>
<keyword evidence="4 6" id="KW-0249">Electron transport</keyword>
<feature type="domain" description="Rubredoxin-like" evidence="8">
    <location>
        <begin position="1"/>
        <end position="52"/>
    </location>
</feature>
<dbReference type="Proteomes" id="UP000556026">
    <property type="component" value="Unassembled WGS sequence"/>
</dbReference>
<evidence type="ECO:0000256" key="7">
    <source>
        <dbReference type="PIRSR" id="PIRSR000071-1"/>
    </source>
</evidence>
<evidence type="ECO:0000256" key="3">
    <source>
        <dbReference type="ARBA" id="ARBA00022723"/>
    </source>
</evidence>
<feature type="binding site" evidence="7">
    <location>
        <position position="42"/>
    </location>
    <ligand>
        <name>Fe cation</name>
        <dbReference type="ChEBI" id="CHEBI:24875"/>
    </ligand>
</feature>
<dbReference type="InterPro" id="IPR024922">
    <property type="entry name" value="Rubredoxin"/>
</dbReference>
<evidence type="ECO:0000256" key="2">
    <source>
        <dbReference type="ARBA" id="ARBA00022448"/>
    </source>
</evidence>
<dbReference type="GO" id="GO:0009055">
    <property type="term" value="F:electron transfer activity"/>
    <property type="evidence" value="ECO:0007669"/>
    <property type="project" value="InterPro"/>
</dbReference>
<dbReference type="GO" id="GO:0005506">
    <property type="term" value="F:iron ion binding"/>
    <property type="evidence" value="ECO:0007669"/>
    <property type="project" value="InterPro"/>
</dbReference>
<dbReference type="InterPro" id="IPR050526">
    <property type="entry name" value="Rubredoxin_ET"/>
</dbReference>
<protein>
    <recommendedName>
        <fullName evidence="6">Rubredoxin</fullName>
    </recommendedName>
</protein>
<dbReference type="SUPFAM" id="SSF57802">
    <property type="entry name" value="Rubredoxin-like"/>
    <property type="match status" value="1"/>
</dbReference>
<dbReference type="InterPro" id="IPR024934">
    <property type="entry name" value="Rubredoxin-like_dom"/>
</dbReference>
<dbReference type="PANTHER" id="PTHR47627:SF1">
    <property type="entry name" value="RUBREDOXIN-1-RELATED"/>
    <property type="match status" value="1"/>
</dbReference>
<organism evidence="9 10">
    <name type="scientific">Geomonas silvestris</name>
    <dbReference type="NCBI Taxonomy" id="2740184"/>
    <lineage>
        <taxon>Bacteria</taxon>
        <taxon>Pseudomonadati</taxon>
        <taxon>Thermodesulfobacteriota</taxon>
        <taxon>Desulfuromonadia</taxon>
        <taxon>Geobacterales</taxon>
        <taxon>Geobacteraceae</taxon>
        <taxon>Geomonas</taxon>
    </lineage>
</organism>
<evidence type="ECO:0000256" key="6">
    <source>
        <dbReference type="PIRNR" id="PIRNR000071"/>
    </source>
</evidence>
<dbReference type="PIRSF" id="PIRSF000071">
    <property type="entry name" value="Rubredoxin"/>
    <property type="match status" value="1"/>
</dbReference>
<keyword evidence="10" id="KW-1185">Reference proteome</keyword>
<dbReference type="InterPro" id="IPR024935">
    <property type="entry name" value="Rubredoxin_dom"/>
</dbReference>
<sequence>MERWICTVCQYVYNPAVGDPVNEIPPETPFDDLLDAWTCPVCKTDKSFFIPFSPE</sequence>
<dbReference type="GO" id="GO:0043448">
    <property type="term" value="P:alkane catabolic process"/>
    <property type="evidence" value="ECO:0007669"/>
    <property type="project" value="TreeGrafter"/>
</dbReference>
<comment type="similarity">
    <text evidence="1 6">Belongs to the rubredoxin family.</text>
</comment>
<keyword evidence="3 6" id="KW-0479">Metal-binding</keyword>
<feature type="binding site" evidence="7">
    <location>
        <position position="39"/>
    </location>
    <ligand>
        <name>Fe cation</name>
        <dbReference type="ChEBI" id="CHEBI:24875"/>
    </ligand>
</feature>
<keyword evidence="5 6" id="KW-0408">Iron</keyword>
<reference evidence="10" key="1">
    <citation type="submission" date="2020-06" db="EMBL/GenBank/DDBJ databases">
        <title>Draft genomic sequence of Geomonas sp. Red330.</title>
        <authorList>
            <person name="Itoh H."/>
            <person name="Zhenxing X."/>
            <person name="Ushijima N."/>
            <person name="Masuda Y."/>
            <person name="Shiratori Y."/>
            <person name="Senoo K."/>
        </authorList>
    </citation>
    <scope>NUCLEOTIDE SEQUENCE [LARGE SCALE GENOMIC DNA]</scope>
    <source>
        <strain evidence="10">Red330</strain>
    </source>
</reference>
<accession>A0A6V8MJ50</accession>
<evidence type="ECO:0000256" key="1">
    <source>
        <dbReference type="ARBA" id="ARBA00005337"/>
    </source>
</evidence>
<dbReference type="Pfam" id="PF00301">
    <property type="entry name" value="Rubredoxin"/>
    <property type="match status" value="1"/>
</dbReference>